<accession>A0A1A9ZJP2</accession>
<evidence type="ECO:0000313" key="1">
    <source>
        <dbReference type="EnsemblMetazoa" id="GPAI016942-PA"/>
    </source>
</evidence>
<name>A0A1A9ZJP2_GLOPL</name>
<organism evidence="1 2">
    <name type="scientific">Glossina pallidipes</name>
    <name type="common">Tsetse fly</name>
    <dbReference type="NCBI Taxonomy" id="7398"/>
    <lineage>
        <taxon>Eukaryota</taxon>
        <taxon>Metazoa</taxon>
        <taxon>Ecdysozoa</taxon>
        <taxon>Arthropoda</taxon>
        <taxon>Hexapoda</taxon>
        <taxon>Insecta</taxon>
        <taxon>Pterygota</taxon>
        <taxon>Neoptera</taxon>
        <taxon>Endopterygota</taxon>
        <taxon>Diptera</taxon>
        <taxon>Brachycera</taxon>
        <taxon>Muscomorpha</taxon>
        <taxon>Hippoboscoidea</taxon>
        <taxon>Glossinidae</taxon>
        <taxon>Glossina</taxon>
    </lineage>
</organism>
<reference evidence="2" key="1">
    <citation type="submission" date="2014-03" db="EMBL/GenBank/DDBJ databases">
        <authorList>
            <person name="Aksoy S."/>
            <person name="Warren W."/>
            <person name="Wilson R.K."/>
        </authorList>
    </citation>
    <scope>NUCLEOTIDE SEQUENCE [LARGE SCALE GENOMIC DNA]</scope>
    <source>
        <strain evidence="2">IAEA</strain>
    </source>
</reference>
<dbReference type="VEuPathDB" id="VectorBase:GPAI016942"/>
<dbReference type="EnsemblMetazoa" id="GPAI016942-RA">
    <property type="protein sequence ID" value="GPAI016942-PA"/>
    <property type="gene ID" value="GPAI016942"/>
</dbReference>
<dbReference type="Proteomes" id="UP000092445">
    <property type="component" value="Unassembled WGS sequence"/>
</dbReference>
<protein>
    <submittedName>
        <fullName evidence="1">Uncharacterized protein</fullName>
    </submittedName>
</protein>
<keyword evidence="2" id="KW-1185">Reference proteome</keyword>
<proteinExistence type="predicted"/>
<dbReference type="AlphaFoldDB" id="A0A1A9ZJP2"/>
<sequence>MKDSASSSSSSSSLNANIPESKNKVDELGTLFELSGNVFVPNLRLVLGGTELSVCLAKAFLRPLTFLVAVSVMVVVDVTFDVSPPTVDVVVAAAGVFKYELLWMNTPSQTYSRDYFNYQPFLNLIAASRLSSKKEKPLIAVYTLNIVLD</sequence>
<reference evidence="1" key="2">
    <citation type="submission" date="2020-05" db="UniProtKB">
        <authorList>
            <consortium name="EnsemblMetazoa"/>
        </authorList>
    </citation>
    <scope>IDENTIFICATION</scope>
    <source>
        <strain evidence="1">IAEA</strain>
    </source>
</reference>
<evidence type="ECO:0000313" key="2">
    <source>
        <dbReference type="Proteomes" id="UP000092445"/>
    </source>
</evidence>